<organism evidence="1 2">
    <name type="scientific">Intestinimonas butyriciproducens</name>
    <dbReference type="NCBI Taxonomy" id="1297617"/>
    <lineage>
        <taxon>Bacteria</taxon>
        <taxon>Bacillati</taxon>
        <taxon>Bacillota</taxon>
        <taxon>Clostridia</taxon>
        <taxon>Eubacteriales</taxon>
        <taxon>Intestinimonas</taxon>
    </lineage>
</organism>
<dbReference type="AlphaFoldDB" id="A0A0S2W2P4"/>
<dbReference type="SUPFAM" id="SSF56281">
    <property type="entry name" value="Metallo-hydrolase/oxidoreductase"/>
    <property type="match status" value="1"/>
</dbReference>
<dbReference type="Pfam" id="PF13483">
    <property type="entry name" value="Lactamase_B_3"/>
    <property type="match status" value="1"/>
</dbReference>
<dbReference type="Proteomes" id="UP000064844">
    <property type="component" value="Chromosome"/>
</dbReference>
<accession>A0A0S2W2P4</accession>
<keyword evidence="2" id="KW-1185">Reference proteome</keyword>
<dbReference type="KEGG" id="ibu:IB211_01184c"/>
<sequence>MAKLLFQGHASCRITTHSGTVIYIDPFAGEGYDLPADLVLITHEHEDHNDLGKVPQRPDCTVIRSTDALAGGQYHNFDIHGVHIQTVPAGNRNHNPKECVGYILTVDGVTLYHAGDTSTMPHMVVLAPRKLDWVLLPVDGVYNMDPAEASTCARRIGGKHTIPIHTDPSYAYNHTQANRLDCPGKVLLEHGQAIEL</sequence>
<name>A0A0S2W2P4_9FIRM</name>
<dbReference type="RefSeq" id="WP_033117853.1">
    <property type="nucleotide sequence ID" value="NZ_CALICV010000047.1"/>
</dbReference>
<reference evidence="1 2" key="1">
    <citation type="journal article" date="2015" name="Nat. Commun.">
        <title>Production of butyrate from lysine and the Amadori product fructoselysine by a human gut commensal.</title>
        <authorList>
            <person name="Bui T.P."/>
            <person name="Ritari J."/>
            <person name="Boeren S."/>
            <person name="de Waard P."/>
            <person name="Plugge C.M."/>
            <person name="de Vos W.M."/>
        </authorList>
    </citation>
    <scope>NUCLEOTIDE SEQUENCE [LARGE SCALE GENOMIC DNA]</scope>
    <source>
        <strain evidence="1 2">AF211</strain>
    </source>
</reference>
<dbReference type="STRING" id="1297617.IB211_01184c"/>
<dbReference type="EMBL" id="CP011307">
    <property type="protein sequence ID" value="ALP93577.1"/>
    <property type="molecule type" value="Genomic_DNA"/>
</dbReference>
<evidence type="ECO:0000313" key="2">
    <source>
        <dbReference type="Proteomes" id="UP000064844"/>
    </source>
</evidence>
<dbReference type="PANTHER" id="PTHR39189:SF1">
    <property type="entry name" value="UPF0173 METAL-DEPENDENT HYDROLASE YTKL"/>
    <property type="match status" value="1"/>
</dbReference>
<evidence type="ECO:0008006" key="3">
    <source>
        <dbReference type="Google" id="ProtNLM"/>
    </source>
</evidence>
<gene>
    <name evidence="1" type="ORF">IB211_01184c</name>
</gene>
<proteinExistence type="predicted"/>
<reference evidence="2" key="2">
    <citation type="submission" date="2015-04" db="EMBL/GenBank/DDBJ databases">
        <title>A butyrogenic pathway from the amino acid lysine in a human gut commensal.</title>
        <authorList>
            <person name="de Vos W.M."/>
            <person name="Bui N.T.P."/>
            <person name="Plugge C.M."/>
            <person name="Ritari J."/>
        </authorList>
    </citation>
    <scope>NUCLEOTIDE SEQUENCE [LARGE SCALE GENOMIC DNA]</scope>
    <source>
        <strain evidence="2">AF211</strain>
    </source>
</reference>
<protein>
    <recommendedName>
        <fullName evidence="3">L-ascorbate metabolism protein UlaG (Beta-lactamase superfamily)</fullName>
    </recommendedName>
</protein>
<dbReference type="eggNOG" id="COG2220">
    <property type="taxonomic scope" value="Bacteria"/>
</dbReference>
<dbReference type="Gene3D" id="3.60.15.10">
    <property type="entry name" value="Ribonuclease Z/Hydroxyacylglutathione hydrolase-like"/>
    <property type="match status" value="1"/>
</dbReference>
<dbReference type="InterPro" id="IPR036866">
    <property type="entry name" value="RibonucZ/Hydroxyglut_hydro"/>
</dbReference>
<evidence type="ECO:0000313" key="1">
    <source>
        <dbReference type="EMBL" id="ALP93577.1"/>
    </source>
</evidence>
<dbReference type="PANTHER" id="PTHR39189">
    <property type="entry name" value="UPF0173 METAL-DEPENDENT HYDROLASE YTKL"/>
    <property type="match status" value="1"/>
</dbReference>